<dbReference type="PANTHER" id="PTHR33841">
    <property type="entry name" value="DNA METHYLTRANSFERASE YEEA-RELATED"/>
    <property type="match status" value="1"/>
</dbReference>
<evidence type="ECO:0000313" key="9">
    <source>
        <dbReference type="EMBL" id="MCR9015768.1"/>
    </source>
</evidence>
<dbReference type="InterPro" id="IPR029063">
    <property type="entry name" value="SAM-dependent_MTases_sf"/>
</dbReference>
<organism evidence="9 10">
    <name type="scientific">Aquiflexum gelatinilyticum</name>
    <dbReference type="NCBI Taxonomy" id="2961943"/>
    <lineage>
        <taxon>Bacteria</taxon>
        <taxon>Pseudomonadati</taxon>
        <taxon>Bacteroidota</taxon>
        <taxon>Cytophagia</taxon>
        <taxon>Cytophagales</taxon>
        <taxon>Cyclobacteriaceae</taxon>
        <taxon>Aquiflexum</taxon>
    </lineage>
</organism>
<comment type="caution">
    <text evidence="9">The sequence shown here is derived from an EMBL/GenBank/DDBJ whole genome shotgun (WGS) entry which is preliminary data.</text>
</comment>
<dbReference type="SUPFAM" id="SSF53335">
    <property type="entry name" value="S-adenosyl-L-methionine-dependent methyltransferases"/>
    <property type="match status" value="1"/>
</dbReference>
<dbReference type="GO" id="GO:0009007">
    <property type="term" value="F:site-specific DNA-methyltransferase (adenine-specific) activity"/>
    <property type="evidence" value="ECO:0007669"/>
    <property type="project" value="UniProtKB-EC"/>
</dbReference>
<evidence type="ECO:0000256" key="1">
    <source>
        <dbReference type="ARBA" id="ARBA00011900"/>
    </source>
</evidence>
<keyword evidence="6" id="KW-0238">DNA-binding</keyword>
<protein>
    <recommendedName>
        <fullName evidence="1">site-specific DNA-methyltransferase (adenine-specific)</fullName>
        <ecNumber evidence="1">2.1.1.72</ecNumber>
    </recommendedName>
</protein>
<evidence type="ECO:0000256" key="4">
    <source>
        <dbReference type="ARBA" id="ARBA00022691"/>
    </source>
</evidence>
<dbReference type="PROSITE" id="PS00092">
    <property type="entry name" value="N6_MTASE"/>
    <property type="match status" value="1"/>
</dbReference>
<keyword evidence="5" id="KW-0680">Restriction system</keyword>
<reference evidence="9" key="1">
    <citation type="submission" date="2022-08" db="EMBL/GenBank/DDBJ databases">
        <authorList>
            <person name="Zhang D."/>
        </authorList>
    </citation>
    <scope>NUCLEOTIDE SEQUENCE</scope>
    <source>
        <strain evidence="9">XJ19-11</strain>
    </source>
</reference>
<dbReference type="EC" id="2.1.1.72" evidence="1"/>
<dbReference type="RefSeq" id="WP_258423631.1">
    <property type="nucleotide sequence ID" value="NZ_JANSUY010000010.1"/>
</dbReference>
<keyword evidence="10" id="KW-1185">Reference proteome</keyword>
<evidence type="ECO:0000313" key="10">
    <source>
        <dbReference type="Proteomes" id="UP001142175"/>
    </source>
</evidence>
<comment type="catalytic activity">
    <reaction evidence="7">
        <text>a 2'-deoxyadenosine in DNA + S-adenosyl-L-methionine = an N(6)-methyl-2'-deoxyadenosine in DNA + S-adenosyl-L-homocysteine + H(+)</text>
        <dbReference type="Rhea" id="RHEA:15197"/>
        <dbReference type="Rhea" id="RHEA-COMP:12418"/>
        <dbReference type="Rhea" id="RHEA-COMP:12419"/>
        <dbReference type="ChEBI" id="CHEBI:15378"/>
        <dbReference type="ChEBI" id="CHEBI:57856"/>
        <dbReference type="ChEBI" id="CHEBI:59789"/>
        <dbReference type="ChEBI" id="CHEBI:90615"/>
        <dbReference type="ChEBI" id="CHEBI:90616"/>
        <dbReference type="EC" id="2.1.1.72"/>
    </reaction>
</comment>
<evidence type="ECO:0000256" key="6">
    <source>
        <dbReference type="ARBA" id="ARBA00023125"/>
    </source>
</evidence>
<dbReference type="InterPro" id="IPR002052">
    <property type="entry name" value="DNA_methylase_N6_adenine_CS"/>
</dbReference>
<dbReference type="PRINTS" id="PR00507">
    <property type="entry name" value="N12N6MTFRASE"/>
</dbReference>
<evidence type="ECO:0000259" key="8">
    <source>
        <dbReference type="Pfam" id="PF07669"/>
    </source>
</evidence>
<dbReference type="Gene3D" id="3.40.50.150">
    <property type="entry name" value="Vaccinia Virus protein VP39"/>
    <property type="match status" value="1"/>
</dbReference>
<evidence type="ECO:0000256" key="3">
    <source>
        <dbReference type="ARBA" id="ARBA00022679"/>
    </source>
</evidence>
<feature type="domain" description="Type II methyltransferase M.TaqI-like" evidence="8">
    <location>
        <begin position="87"/>
        <end position="260"/>
    </location>
</feature>
<keyword evidence="3" id="KW-0808">Transferase</keyword>
<evidence type="ECO:0000256" key="7">
    <source>
        <dbReference type="ARBA" id="ARBA00047942"/>
    </source>
</evidence>
<dbReference type="GO" id="GO:0003677">
    <property type="term" value="F:DNA binding"/>
    <property type="evidence" value="ECO:0007669"/>
    <property type="project" value="UniProtKB-KW"/>
</dbReference>
<dbReference type="Proteomes" id="UP001142175">
    <property type="component" value="Unassembled WGS sequence"/>
</dbReference>
<dbReference type="InterPro" id="IPR011639">
    <property type="entry name" value="MethylTrfase_TaqI-like_dom"/>
</dbReference>
<accession>A0A9X2T0M7</accession>
<dbReference type="GO" id="GO:0009307">
    <property type="term" value="P:DNA restriction-modification system"/>
    <property type="evidence" value="ECO:0007669"/>
    <property type="project" value="UniProtKB-KW"/>
</dbReference>
<dbReference type="InterPro" id="IPR050953">
    <property type="entry name" value="N4_N6_ade-DNA_methylase"/>
</dbReference>
<dbReference type="AlphaFoldDB" id="A0A9X2T0M7"/>
<evidence type="ECO:0000256" key="5">
    <source>
        <dbReference type="ARBA" id="ARBA00022747"/>
    </source>
</evidence>
<dbReference type="PANTHER" id="PTHR33841:SF6">
    <property type="entry name" value="TYPE II METHYLTRANSFERASE M.HINDII"/>
    <property type="match status" value="1"/>
</dbReference>
<dbReference type="Pfam" id="PF07669">
    <property type="entry name" value="Eco57I"/>
    <property type="match status" value="1"/>
</dbReference>
<proteinExistence type="predicted"/>
<gene>
    <name evidence="9" type="ORF">NU887_12035</name>
</gene>
<keyword evidence="4" id="KW-0949">S-adenosyl-L-methionine</keyword>
<keyword evidence="2 9" id="KW-0489">Methyltransferase</keyword>
<sequence length="506" mass="58048">MINVNYNPDVLSCLANLSNDEVFTPPGLVNDILDLLPLDLWSNQNAKFLDPVSKSGVFLREMAKRLMEGLETQIPNKQDRINHIFSKQLYGIAITDLTALLSRRSVYCSKTANGKYSICETFNDEQGNIRYKRMKHTWQNGKCSYCGASQEVYDREDALETYAYNFIHTDTPYNIFNMKFDVIVGNPPYQLSDGGHGRSAKPLYHKFIQQAIKLNPKYLSMIVPDRWFAGGKGLNEFRDQMLNDKRFRKIVDYTSASDAFPGADVPGGVCYFLWDKSYNGETEIEIRNGYQIDISIRYLNEFDTFIRYSTAADVIKKVRANSKSFMSNHVSSRKPFGLATNERPKSRGDLKLKYYGGYGRYPSNLITVGSELIPLWKVITSKTSYDHAGQPDKEGKRRVFSTLEILKPNEICTETYIIVGSFSSERECLNLLSYLKTKFTRFLVSQLSFSQDITKDRFAFVPLQDFSESWTDEKLNLKYGLTLEEISFIDSMIRPMELSKNSEVDE</sequence>
<dbReference type="GO" id="GO:0032259">
    <property type="term" value="P:methylation"/>
    <property type="evidence" value="ECO:0007669"/>
    <property type="project" value="UniProtKB-KW"/>
</dbReference>
<evidence type="ECO:0000256" key="2">
    <source>
        <dbReference type="ARBA" id="ARBA00022603"/>
    </source>
</evidence>
<name>A0A9X2T0M7_9BACT</name>
<dbReference type="EMBL" id="JANSUY010000010">
    <property type="protein sequence ID" value="MCR9015768.1"/>
    <property type="molecule type" value="Genomic_DNA"/>
</dbReference>